<dbReference type="EMBL" id="NEDJ01000024">
    <property type="protein sequence ID" value="OSP07285.1"/>
    <property type="molecule type" value="Genomic_DNA"/>
</dbReference>
<dbReference type="AlphaFoldDB" id="A0A1X4H7N7"/>
<reference evidence="1 2" key="1">
    <citation type="submission" date="2017-04" db="EMBL/GenBank/DDBJ databases">
        <title>MLSA of the genus Halorubrum.</title>
        <authorList>
            <person name="De La Haba R."/>
            <person name="Sanchez-Porro C."/>
            <person name="Infante-Dominguez C."/>
            <person name="Ventosa A."/>
        </authorList>
    </citation>
    <scope>NUCLEOTIDE SEQUENCE [LARGE SCALE GENOMIC DNA]</scope>
    <source>
        <strain evidence="1 2">DSM 17463</strain>
    </source>
</reference>
<dbReference type="Gene3D" id="3.20.20.140">
    <property type="entry name" value="Metal-dependent hydrolases"/>
    <property type="match status" value="1"/>
</dbReference>
<proteinExistence type="predicted"/>
<evidence type="ECO:0000313" key="2">
    <source>
        <dbReference type="Proteomes" id="UP000193587"/>
    </source>
</evidence>
<dbReference type="Proteomes" id="UP000193587">
    <property type="component" value="Unassembled WGS sequence"/>
</dbReference>
<dbReference type="SUPFAM" id="SSF89550">
    <property type="entry name" value="PHP domain-like"/>
    <property type="match status" value="1"/>
</dbReference>
<dbReference type="eggNOG" id="arCOG00306">
    <property type="taxonomic scope" value="Archaea"/>
</dbReference>
<organism evidence="1 2">
    <name type="scientific">Halorubrum ezzemoulense DSM 17463</name>
    <dbReference type="NCBI Taxonomy" id="1121945"/>
    <lineage>
        <taxon>Archaea</taxon>
        <taxon>Methanobacteriati</taxon>
        <taxon>Methanobacteriota</taxon>
        <taxon>Stenosarchaea group</taxon>
        <taxon>Halobacteria</taxon>
        <taxon>Halobacteriales</taxon>
        <taxon>Haloferacaceae</taxon>
        <taxon>Halorubrum</taxon>
    </lineage>
</organism>
<protein>
    <submittedName>
        <fullName evidence="1">Metal-dependent phosphoesterase</fullName>
    </submittedName>
</protein>
<dbReference type="RefSeq" id="WP_049931155.1">
    <property type="nucleotide sequence ID" value="NZ_ATXS01000004.1"/>
</dbReference>
<comment type="caution">
    <text evidence="1">The sequence shown here is derived from an EMBL/GenBank/DDBJ whole genome shotgun (WGS) entry which is preliminary data.</text>
</comment>
<sequence length="263" mass="29306">MRGRDDRATVTRSRTRVDAHVKILDDEVVARAKARDIDALVYAPHFTRLPTISERAARYTDDELTVVPAREVFTGDWGNRRHLLVLGLSDPVPDYITFEGAMAEFERQDAAVLVPHPGFATISLTRPEVDAHAARIDAVETYNTKLLPHQNARARRTATETGCAGFGSSYAHLSGTVGEAWTAFEGDLDDAEAVADAFRERRPRTVIHRGGLGHRLRGLVEFAHLGYENTWTKLDRMFLSGNEPTLPSNVAYEGRFDDVSVYE</sequence>
<dbReference type="STRING" id="1121945.GCA_000421805_01391"/>
<dbReference type="InterPro" id="IPR016195">
    <property type="entry name" value="Pol/histidinol_Pase-like"/>
</dbReference>
<gene>
    <name evidence="1" type="ORF">B9H04_08545</name>
</gene>
<dbReference type="Pfam" id="PF13263">
    <property type="entry name" value="PHP_C"/>
    <property type="match status" value="1"/>
</dbReference>
<name>A0A1X4H7N7_HALEZ</name>
<accession>A0A1X4H7N7</accession>
<evidence type="ECO:0000313" key="1">
    <source>
        <dbReference type="EMBL" id="OSP07285.1"/>
    </source>
</evidence>